<accession>A0AAE1E8J9</accession>
<dbReference type="Proteomes" id="UP001283361">
    <property type="component" value="Unassembled WGS sequence"/>
</dbReference>
<comment type="caution">
    <text evidence="2">The sequence shown here is derived from an EMBL/GenBank/DDBJ whole genome shotgun (WGS) entry which is preliminary data.</text>
</comment>
<organism evidence="2 3">
    <name type="scientific">Elysia crispata</name>
    <name type="common">lettuce slug</name>
    <dbReference type="NCBI Taxonomy" id="231223"/>
    <lineage>
        <taxon>Eukaryota</taxon>
        <taxon>Metazoa</taxon>
        <taxon>Spiralia</taxon>
        <taxon>Lophotrochozoa</taxon>
        <taxon>Mollusca</taxon>
        <taxon>Gastropoda</taxon>
        <taxon>Heterobranchia</taxon>
        <taxon>Euthyneura</taxon>
        <taxon>Panpulmonata</taxon>
        <taxon>Sacoglossa</taxon>
        <taxon>Placobranchoidea</taxon>
        <taxon>Plakobranchidae</taxon>
        <taxon>Elysia</taxon>
    </lineage>
</organism>
<sequence length="145" mass="16510">MRPTGDHRPARGVRESNSPSDLVACRSNSRSNLLNGYKRRFSRGVEHLCNTREYLLYARELAGSSQLVALRLTPCLVCTHFRKETEVFPCLTLVLFLGNANLPSRENAVVISRAHFCCLWFDNKLLYLVLIESYQNIINFAFAGE</sequence>
<reference evidence="2" key="1">
    <citation type="journal article" date="2023" name="G3 (Bethesda)">
        <title>A reference genome for the long-term kleptoplast-retaining sea slug Elysia crispata morphotype clarki.</title>
        <authorList>
            <person name="Eastman K.E."/>
            <person name="Pendleton A.L."/>
            <person name="Shaikh M.A."/>
            <person name="Suttiyut T."/>
            <person name="Ogas R."/>
            <person name="Tomko P."/>
            <person name="Gavelis G."/>
            <person name="Widhalm J.R."/>
            <person name="Wisecaver J.H."/>
        </authorList>
    </citation>
    <scope>NUCLEOTIDE SEQUENCE</scope>
    <source>
        <strain evidence="2">ECLA1</strain>
    </source>
</reference>
<evidence type="ECO:0000313" key="2">
    <source>
        <dbReference type="EMBL" id="KAK3798314.1"/>
    </source>
</evidence>
<dbReference type="EMBL" id="JAWDGP010000695">
    <property type="protein sequence ID" value="KAK3798314.1"/>
    <property type="molecule type" value="Genomic_DNA"/>
</dbReference>
<feature type="region of interest" description="Disordered" evidence="1">
    <location>
        <begin position="1"/>
        <end position="23"/>
    </location>
</feature>
<proteinExistence type="predicted"/>
<name>A0AAE1E8J9_9GAST</name>
<feature type="compositionally biased region" description="Basic and acidic residues" evidence="1">
    <location>
        <begin position="1"/>
        <end position="14"/>
    </location>
</feature>
<evidence type="ECO:0000313" key="3">
    <source>
        <dbReference type="Proteomes" id="UP001283361"/>
    </source>
</evidence>
<protein>
    <submittedName>
        <fullName evidence="2">Uncharacterized protein</fullName>
    </submittedName>
</protein>
<evidence type="ECO:0000256" key="1">
    <source>
        <dbReference type="SAM" id="MobiDB-lite"/>
    </source>
</evidence>
<keyword evidence="3" id="KW-1185">Reference proteome</keyword>
<gene>
    <name evidence="2" type="ORF">RRG08_060791</name>
</gene>
<dbReference type="AlphaFoldDB" id="A0AAE1E8J9"/>